<dbReference type="OrthoDB" id="3685327at2759"/>
<sequence>MKLSAAVFAFFALPTFVTSIPLLDSVDDGYVSVNAKRLDERNIDKRQLSDTMFNIVTAINIYADEYNHYRGYSRDEFTQDVVQALYSYNPNFNYIICHVDHDYNFPGPVGVNVYNVWVTYHQDTIFTNPPGFDVVVGTNGTFTRYNDGGYINWAYIGNVIDAQDVTDPDKGLGRVVTFGTPN</sequence>
<keyword evidence="1" id="KW-0732">Signal</keyword>
<protein>
    <submittedName>
        <fullName evidence="2">Uncharacterized protein</fullName>
    </submittedName>
</protein>
<proteinExistence type="predicted"/>
<evidence type="ECO:0000256" key="1">
    <source>
        <dbReference type="SAM" id="SignalP"/>
    </source>
</evidence>
<dbReference type="AlphaFoldDB" id="A0A0C2WPT0"/>
<name>A0A0C2WPT0_AMAMK</name>
<dbReference type="InParanoid" id="A0A0C2WPT0"/>
<dbReference type="EMBL" id="KN818256">
    <property type="protein sequence ID" value="KIL63662.1"/>
    <property type="molecule type" value="Genomic_DNA"/>
</dbReference>
<evidence type="ECO:0000313" key="3">
    <source>
        <dbReference type="Proteomes" id="UP000054549"/>
    </source>
</evidence>
<gene>
    <name evidence="2" type="ORF">M378DRAFT_164085</name>
</gene>
<feature type="chain" id="PRO_5002158348" evidence="1">
    <location>
        <begin position="20"/>
        <end position="182"/>
    </location>
</feature>
<keyword evidence="3" id="KW-1185">Reference proteome</keyword>
<dbReference type="Proteomes" id="UP000054549">
    <property type="component" value="Unassembled WGS sequence"/>
</dbReference>
<feature type="signal peptide" evidence="1">
    <location>
        <begin position="1"/>
        <end position="19"/>
    </location>
</feature>
<evidence type="ECO:0000313" key="2">
    <source>
        <dbReference type="EMBL" id="KIL63662.1"/>
    </source>
</evidence>
<organism evidence="2 3">
    <name type="scientific">Amanita muscaria (strain Koide BX008)</name>
    <dbReference type="NCBI Taxonomy" id="946122"/>
    <lineage>
        <taxon>Eukaryota</taxon>
        <taxon>Fungi</taxon>
        <taxon>Dikarya</taxon>
        <taxon>Basidiomycota</taxon>
        <taxon>Agaricomycotina</taxon>
        <taxon>Agaricomycetes</taxon>
        <taxon>Agaricomycetidae</taxon>
        <taxon>Agaricales</taxon>
        <taxon>Pluteineae</taxon>
        <taxon>Amanitaceae</taxon>
        <taxon>Amanita</taxon>
    </lineage>
</organism>
<accession>A0A0C2WPT0</accession>
<dbReference type="HOGENOM" id="CLU_118201_1_0_1"/>
<reference evidence="2 3" key="1">
    <citation type="submission" date="2014-04" db="EMBL/GenBank/DDBJ databases">
        <title>Evolutionary Origins and Diversification of the Mycorrhizal Mutualists.</title>
        <authorList>
            <consortium name="DOE Joint Genome Institute"/>
            <consortium name="Mycorrhizal Genomics Consortium"/>
            <person name="Kohler A."/>
            <person name="Kuo A."/>
            <person name="Nagy L.G."/>
            <person name="Floudas D."/>
            <person name="Copeland A."/>
            <person name="Barry K.W."/>
            <person name="Cichocki N."/>
            <person name="Veneault-Fourrey C."/>
            <person name="LaButti K."/>
            <person name="Lindquist E.A."/>
            <person name="Lipzen A."/>
            <person name="Lundell T."/>
            <person name="Morin E."/>
            <person name="Murat C."/>
            <person name="Riley R."/>
            <person name="Ohm R."/>
            <person name="Sun H."/>
            <person name="Tunlid A."/>
            <person name="Henrissat B."/>
            <person name="Grigoriev I.V."/>
            <person name="Hibbett D.S."/>
            <person name="Martin F."/>
        </authorList>
    </citation>
    <scope>NUCLEOTIDE SEQUENCE [LARGE SCALE GENOMIC DNA]</scope>
    <source>
        <strain evidence="2 3">Koide BX008</strain>
    </source>
</reference>